<dbReference type="PANTHER" id="PTHR34700:SF8">
    <property type="entry name" value="POTASSIUM BINDING PROTEIN KBP"/>
    <property type="match status" value="1"/>
</dbReference>
<dbReference type="RefSeq" id="WP_192527142.1">
    <property type="nucleotide sequence ID" value="NZ_RRZC01000005.1"/>
</dbReference>
<proteinExistence type="predicted"/>
<keyword evidence="2" id="KW-1185">Reference proteome</keyword>
<accession>A0ABR9FBV5</accession>
<dbReference type="EMBL" id="RRZC01000005">
    <property type="protein sequence ID" value="MBE0403207.1"/>
    <property type="molecule type" value="Genomic_DNA"/>
</dbReference>
<evidence type="ECO:0000313" key="2">
    <source>
        <dbReference type="Proteomes" id="UP000754821"/>
    </source>
</evidence>
<dbReference type="InterPro" id="IPR052196">
    <property type="entry name" value="Bact_Kbp"/>
</dbReference>
<organism evidence="1 2">
    <name type="scientific">Halomonas citrativorans</name>
    <dbReference type="NCBI Taxonomy" id="2742612"/>
    <lineage>
        <taxon>Bacteria</taxon>
        <taxon>Pseudomonadati</taxon>
        <taxon>Pseudomonadota</taxon>
        <taxon>Gammaproteobacteria</taxon>
        <taxon>Oceanospirillales</taxon>
        <taxon>Halomonadaceae</taxon>
        <taxon>Halomonas</taxon>
    </lineage>
</organism>
<reference evidence="1 2" key="1">
    <citation type="submission" date="2020-07" db="EMBL/GenBank/DDBJ databases">
        <title>Halophilic bacteria isolated from french cheeses.</title>
        <authorList>
            <person name="Kothe C.I."/>
            <person name="Farah-Kraiem B."/>
            <person name="Renault P."/>
            <person name="Dridi B."/>
        </authorList>
    </citation>
    <scope>NUCLEOTIDE SEQUENCE [LARGE SCALE GENOMIC DNA]</scope>
    <source>
        <strain evidence="1 2">FME16</strain>
    </source>
</reference>
<comment type="caution">
    <text evidence="1">The sequence shown here is derived from an EMBL/GenBank/DDBJ whole genome shotgun (WGS) entry which is preliminary data.</text>
</comment>
<dbReference type="Proteomes" id="UP000754821">
    <property type="component" value="Unassembled WGS sequence"/>
</dbReference>
<dbReference type="PANTHER" id="PTHR34700">
    <property type="entry name" value="POTASSIUM BINDING PROTEIN KBP"/>
    <property type="match status" value="1"/>
</dbReference>
<sequence>MKMIETSFTEYGIVLANFMRRAARQNALCDLLKRVVNLLPGLLISLHAVGAETLPVVTLSPQIRTLPMPDGPLDARVSELGALSLESLNAFWREHRVIEPGVRQPEMAYVLAGEHQRLINGAGDRIYARGAMPSHALESVPSNVTNNALGPATLGIYRQTQTYTADDGAVLGQALSHIGEARLVRSEGDIALLEVLSAHQEVRSNDLILALEPDAPRTALQPHLPRNAINGRILAVPGGVRFIGALHIIALDVGAQDGLEPGHLLQVNAPSETVFDTRRQVVTPLPPTPAGWAMVVKPYQQVSYALVMQASSMLEVGDRVVTPDL</sequence>
<evidence type="ECO:0000313" key="1">
    <source>
        <dbReference type="EMBL" id="MBE0403207.1"/>
    </source>
</evidence>
<gene>
    <name evidence="1" type="ORF">EI163_06500</name>
</gene>
<protein>
    <submittedName>
        <fullName evidence="1">Peptidoglycan-binding protein</fullName>
    </submittedName>
</protein>
<name>A0ABR9FBV5_9GAMM</name>